<dbReference type="Pfam" id="PF00392">
    <property type="entry name" value="GntR"/>
    <property type="match status" value="1"/>
</dbReference>
<dbReference type="SUPFAM" id="SSF53383">
    <property type="entry name" value="PLP-dependent transferases"/>
    <property type="match status" value="1"/>
</dbReference>
<evidence type="ECO:0000256" key="4">
    <source>
        <dbReference type="ARBA" id="ARBA00023125"/>
    </source>
</evidence>
<dbReference type="InterPro" id="IPR004839">
    <property type="entry name" value="Aminotransferase_I/II_large"/>
</dbReference>
<dbReference type="PANTHER" id="PTHR46577:SF1">
    <property type="entry name" value="HTH-TYPE TRANSCRIPTIONAL REGULATORY PROTEIN GABR"/>
    <property type="match status" value="1"/>
</dbReference>
<evidence type="ECO:0000256" key="1">
    <source>
        <dbReference type="ARBA" id="ARBA00005384"/>
    </source>
</evidence>
<sequence length="493" mass="54905">MLRNWYLTLVLERAAGVPLHLQLVQAITQEIQRGRLLPGSALPGSRTIAEALSLNRKTVVQAYDELQAQGWIETQARRGAFVSAHLPLLPEKKESPNALQAAPSFAYTLPENNMWPYGDLAMNLPGIIRFSDGVPDARLVPFDVLSRAYRRALVFSARANRLAYDDPRGSQLLREAIADMLRTERGMSVSETHICVVRGSQMGIYLSARLLAAAEGCVVMEELGYPPAREAFISCGIALEYVPLDHAGMDLDALEALCLQRKVSAVYTTPHHQFPTTVMLSVERRIRLLELARQHDFVIIEDDYDHEFHFSHSPMLPLASMDTDGRVIHIGSLSKVLAPGLRLGYIAAPELVINRCVRDIILIDRQGNSLTELAVAELMRSGEIKRHVRRALKIYRERRDYAVKRVREIIPEAVFTVPPGGLALWLVLDARLDMLQLQRDTLNQGVAILPGQWFSGPGKTIPALRLGYASLNQQELEQGLAGLALAIKQQVLD</sequence>
<dbReference type="GO" id="GO:0003677">
    <property type="term" value="F:DNA binding"/>
    <property type="evidence" value="ECO:0007669"/>
    <property type="project" value="UniProtKB-KW"/>
</dbReference>
<feature type="domain" description="HTH gntR-type" evidence="6">
    <location>
        <begin position="17"/>
        <end position="85"/>
    </location>
</feature>
<keyword evidence="3" id="KW-0805">Transcription regulation</keyword>
<reference evidence="8" key="1">
    <citation type="submission" date="2017-05" db="EMBL/GenBank/DDBJ databases">
        <authorList>
            <person name="Barney B.M."/>
        </authorList>
    </citation>
    <scope>NUCLEOTIDE SEQUENCE [LARGE SCALE GENOMIC DNA]</scope>
    <source>
        <strain evidence="8">PSBB022</strain>
    </source>
</reference>
<dbReference type="InterPro" id="IPR036390">
    <property type="entry name" value="WH_DNA-bd_sf"/>
</dbReference>
<dbReference type="InterPro" id="IPR015424">
    <property type="entry name" value="PyrdxlP-dep_Trfase"/>
</dbReference>
<keyword evidence="5" id="KW-0804">Transcription</keyword>
<name>A0A266QA84_9GAMM</name>
<evidence type="ECO:0000256" key="5">
    <source>
        <dbReference type="ARBA" id="ARBA00023163"/>
    </source>
</evidence>
<dbReference type="EMBL" id="NHNI01000001">
    <property type="protein sequence ID" value="OZY86271.1"/>
    <property type="molecule type" value="Genomic_DNA"/>
</dbReference>
<accession>A0A266QA84</accession>
<dbReference type="GO" id="GO:0030170">
    <property type="term" value="F:pyridoxal phosphate binding"/>
    <property type="evidence" value="ECO:0007669"/>
    <property type="project" value="InterPro"/>
</dbReference>
<dbReference type="GO" id="GO:0003700">
    <property type="term" value="F:DNA-binding transcription factor activity"/>
    <property type="evidence" value="ECO:0007669"/>
    <property type="project" value="InterPro"/>
</dbReference>
<dbReference type="InterPro" id="IPR015421">
    <property type="entry name" value="PyrdxlP-dep_Trfase_major"/>
</dbReference>
<organism evidence="7 8">
    <name type="scientific">Cellvibrio mixtus</name>
    <dbReference type="NCBI Taxonomy" id="39650"/>
    <lineage>
        <taxon>Bacteria</taxon>
        <taxon>Pseudomonadati</taxon>
        <taxon>Pseudomonadota</taxon>
        <taxon>Gammaproteobacteria</taxon>
        <taxon>Cellvibrionales</taxon>
        <taxon>Cellvibrionaceae</taxon>
        <taxon>Cellvibrio</taxon>
    </lineage>
</organism>
<dbReference type="AlphaFoldDB" id="A0A266QA84"/>
<gene>
    <name evidence="7" type="ORF">CBP51_04390</name>
</gene>
<evidence type="ECO:0000256" key="3">
    <source>
        <dbReference type="ARBA" id="ARBA00023015"/>
    </source>
</evidence>
<dbReference type="CDD" id="cd07377">
    <property type="entry name" value="WHTH_GntR"/>
    <property type="match status" value="1"/>
</dbReference>
<keyword evidence="2" id="KW-0663">Pyridoxal phosphate</keyword>
<comment type="similarity">
    <text evidence="1">In the C-terminal section; belongs to the class-I pyridoxal-phosphate-dependent aminotransferase family.</text>
</comment>
<dbReference type="RefSeq" id="WP_094983979.1">
    <property type="nucleotide sequence ID" value="NZ_NHNI01000001.1"/>
</dbReference>
<evidence type="ECO:0000313" key="7">
    <source>
        <dbReference type="EMBL" id="OZY86271.1"/>
    </source>
</evidence>
<keyword evidence="4" id="KW-0238">DNA-binding</keyword>
<dbReference type="InterPro" id="IPR036388">
    <property type="entry name" value="WH-like_DNA-bd_sf"/>
</dbReference>
<dbReference type="SUPFAM" id="SSF46785">
    <property type="entry name" value="Winged helix' DNA-binding domain"/>
    <property type="match status" value="1"/>
</dbReference>
<dbReference type="Proteomes" id="UP000216101">
    <property type="component" value="Unassembled WGS sequence"/>
</dbReference>
<dbReference type="PROSITE" id="PS50949">
    <property type="entry name" value="HTH_GNTR"/>
    <property type="match status" value="1"/>
</dbReference>
<evidence type="ECO:0000313" key="8">
    <source>
        <dbReference type="Proteomes" id="UP000216101"/>
    </source>
</evidence>
<dbReference type="CDD" id="cd00609">
    <property type="entry name" value="AAT_like"/>
    <property type="match status" value="1"/>
</dbReference>
<dbReference type="Pfam" id="PF00155">
    <property type="entry name" value="Aminotran_1_2"/>
    <property type="match status" value="1"/>
</dbReference>
<evidence type="ECO:0000256" key="2">
    <source>
        <dbReference type="ARBA" id="ARBA00022898"/>
    </source>
</evidence>
<proteinExistence type="inferred from homology"/>
<dbReference type="SMART" id="SM00345">
    <property type="entry name" value="HTH_GNTR"/>
    <property type="match status" value="1"/>
</dbReference>
<evidence type="ECO:0000259" key="6">
    <source>
        <dbReference type="PROSITE" id="PS50949"/>
    </source>
</evidence>
<dbReference type="InterPro" id="IPR051446">
    <property type="entry name" value="HTH_trans_reg/aminotransferase"/>
</dbReference>
<dbReference type="Gene3D" id="1.10.10.10">
    <property type="entry name" value="Winged helix-like DNA-binding domain superfamily/Winged helix DNA-binding domain"/>
    <property type="match status" value="1"/>
</dbReference>
<dbReference type="PANTHER" id="PTHR46577">
    <property type="entry name" value="HTH-TYPE TRANSCRIPTIONAL REGULATORY PROTEIN GABR"/>
    <property type="match status" value="1"/>
</dbReference>
<dbReference type="InterPro" id="IPR000524">
    <property type="entry name" value="Tscrpt_reg_HTH_GntR"/>
</dbReference>
<dbReference type="Gene3D" id="3.40.640.10">
    <property type="entry name" value="Type I PLP-dependent aspartate aminotransferase-like (Major domain)"/>
    <property type="match status" value="1"/>
</dbReference>
<comment type="caution">
    <text evidence="7">The sequence shown here is derived from an EMBL/GenBank/DDBJ whole genome shotgun (WGS) entry which is preliminary data.</text>
</comment>
<dbReference type="STRING" id="1209072.GCA_000766945_02071"/>
<keyword evidence="8" id="KW-1185">Reference proteome</keyword>
<protein>
    <submittedName>
        <fullName evidence="7">GntR family transcriptional regulator</fullName>
    </submittedName>
</protein>